<proteinExistence type="predicted"/>
<dbReference type="InterPro" id="IPR029787">
    <property type="entry name" value="Nucleotide_cyclase"/>
</dbReference>
<reference evidence="2 3" key="1">
    <citation type="submission" date="2013-10" db="EMBL/GenBank/DDBJ databases">
        <title>The Genome Sequence of Helicobacter canis NCTC 12740.</title>
        <authorList>
            <consortium name="The Broad Institute Genomics Platform"/>
            <person name="Earl A."/>
            <person name="Fox J.G."/>
            <person name="Shen Z."/>
            <person name="Young S.K."/>
            <person name="Zeng Q."/>
            <person name="Gargeya S."/>
            <person name="Fitzgerald M."/>
            <person name="Abouelleil A."/>
            <person name="Alvarado L."/>
            <person name="Chapman S.B."/>
            <person name="Gainer-Dewar J."/>
            <person name="Goldberg J."/>
            <person name="Griggs A."/>
            <person name="Gujja S."/>
            <person name="Hansen M."/>
            <person name="Howarth C."/>
            <person name="Imamovic A."/>
            <person name="Ireland A."/>
            <person name="Larimer J."/>
            <person name="McCowan C."/>
            <person name="Murphy C."/>
            <person name="Pearson M."/>
            <person name="Poon T.W."/>
            <person name="Priest M."/>
            <person name="Roberts A."/>
            <person name="Saif S."/>
            <person name="Shea T."/>
            <person name="Sykes S."/>
            <person name="Wortman J."/>
            <person name="Nusbaum C."/>
            <person name="Birren B."/>
        </authorList>
    </citation>
    <scope>NUCLEOTIDE SEQUENCE [LARGE SCALE GENOMIC DNA]</scope>
    <source>
        <strain evidence="2 3">NCTC 12740</strain>
    </source>
</reference>
<feature type="region of interest" description="Disordered" evidence="1">
    <location>
        <begin position="1"/>
        <end position="26"/>
    </location>
</feature>
<accession>V8CJQ4</accession>
<organism evidence="2 3">
    <name type="scientific">Helicobacter canis NCTC 12740</name>
    <dbReference type="NCBI Taxonomy" id="1357399"/>
    <lineage>
        <taxon>Bacteria</taxon>
        <taxon>Pseudomonadati</taxon>
        <taxon>Campylobacterota</taxon>
        <taxon>Epsilonproteobacteria</taxon>
        <taxon>Campylobacterales</taxon>
        <taxon>Helicobacteraceae</taxon>
        <taxon>Helicobacter</taxon>
    </lineage>
</organism>
<dbReference type="PATRIC" id="fig|1357399.3.peg.1414"/>
<dbReference type="HOGENOM" id="CLU_060926_0_0_7"/>
<dbReference type="SUPFAM" id="SSF55073">
    <property type="entry name" value="Nucleotide cyclase"/>
    <property type="match status" value="1"/>
</dbReference>
<dbReference type="eggNOG" id="COG3706">
    <property type="taxonomic scope" value="Bacteria"/>
</dbReference>
<name>V8CJQ4_9HELI</name>
<evidence type="ECO:0008006" key="4">
    <source>
        <dbReference type="Google" id="ProtNLM"/>
    </source>
</evidence>
<sequence length="364" mass="41369">MMDKNQEKASDIGTNPFLSGINPDVRDDIAPGSGDSGDFLEVVSRLSETTIQTLQAESLPCLPSNYRLYFEKFLQKESPAVREKVRTIMRMQSDLENRALVFEKSVGESLRIIKQVLSCMSVVYQNFLIAENVVKQYSKDVEQADNKLTMRNVMDFFIRDMTKVTKVTSKQLDQIRDLYAKTDKNLKQISQNSVYDLNLDVYNKSYFTDVLQKEQKLCLEFNHSSVLIYITLSQDLSRQVGQDSPVFTILLKTMAKFLQKHIQTSSFIAYMGDGVFGILLKYSDLLEAQELCVFLYQSAQTTDVFVGDMNLQLDVASSIAKIMPERSIEETQSACLSTLKIALDEKQHCKIYQQDDINGDSADS</sequence>
<dbReference type="AlphaFoldDB" id="V8CJQ4"/>
<dbReference type="Gene3D" id="3.30.70.270">
    <property type="match status" value="1"/>
</dbReference>
<dbReference type="EMBL" id="AZJJ01000002">
    <property type="protein sequence ID" value="ETD26956.1"/>
    <property type="molecule type" value="Genomic_DNA"/>
</dbReference>
<comment type="caution">
    <text evidence="2">The sequence shown here is derived from an EMBL/GenBank/DDBJ whole genome shotgun (WGS) entry which is preliminary data.</text>
</comment>
<protein>
    <recommendedName>
        <fullName evidence="4">GGDEF domain-containing protein</fullName>
    </recommendedName>
</protein>
<evidence type="ECO:0000256" key="1">
    <source>
        <dbReference type="SAM" id="MobiDB-lite"/>
    </source>
</evidence>
<keyword evidence="3" id="KW-1185">Reference proteome</keyword>
<dbReference type="InterPro" id="IPR043128">
    <property type="entry name" value="Rev_trsase/Diguanyl_cyclase"/>
</dbReference>
<feature type="compositionally biased region" description="Basic and acidic residues" evidence="1">
    <location>
        <begin position="1"/>
        <end position="10"/>
    </location>
</feature>
<dbReference type="STRING" id="1357399.HMPREF2087_01350"/>
<evidence type="ECO:0000313" key="3">
    <source>
        <dbReference type="Proteomes" id="UP000018688"/>
    </source>
</evidence>
<dbReference type="Proteomes" id="UP000018688">
    <property type="component" value="Unassembled WGS sequence"/>
</dbReference>
<evidence type="ECO:0000313" key="2">
    <source>
        <dbReference type="EMBL" id="ETD26956.1"/>
    </source>
</evidence>
<gene>
    <name evidence="2" type="ORF">HMPREF2087_01350</name>
</gene>